<keyword evidence="1" id="KW-0805">Transcription regulation</keyword>
<organism evidence="5 6">
    <name type="scientific">Kribbella steppae</name>
    <dbReference type="NCBI Taxonomy" id="2512223"/>
    <lineage>
        <taxon>Bacteria</taxon>
        <taxon>Bacillati</taxon>
        <taxon>Actinomycetota</taxon>
        <taxon>Actinomycetes</taxon>
        <taxon>Propionibacteriales</taxon>
        <taxon>Kribbellaceae</taxon>
        <taxon>Kribbella</taxon>
    </lineage>
</organism>
<evidence type="ECO:0000313" key="5">
    <source>
        <dbReference type="EMBL" id="TCO20280.1"/>
    </source>
</evidence>
<dbReference type="RefSeq" id="WP_132212813.1">
    <property type="nucleotide sequence ID" value="NZ_SLWN01000012.1"/>
</dbReference>
<dbReference type="SMART" id="SM00421">
    <property type="entry name" value="HTH_LUXR"/>
    <property type="match status" value="1"/>
</dbReference>
<evidence type="ECO:0000256" key="2">
    <source>
        <dbReference type="ARBA" id="ARBA00023125"/>
    </source>
</evidence>
<keyword evidence="6" id="KW-1185">Reference proteome</keyword>
<dbReference type="InterPro" id="IPR000792">
    <property type="entry name" value="Tscrpt_reg_LuxR_C"/>
</dbReference>
<dbReference type="CDD" id="cd06170">
    <property type="entry name" value="LuxR_C_like"/>
    <property type="match status" value="1"/>
</dbReference>
<dbReference type="InterPro" id="IPR027417">
    <property type="entry name" value="P-loop_NTPase"/>
</dbReference>
<evidence type="ECO:0000313" key="6">
    <source>
        <dbReference type="Proteomes" id="UP000294508"/>
    </source>
</evidence>
<dbReference type="GO" id="GO:0006355">
    <property type="term" value="P:regulation of DNA-templated transcription"/>
    <property type="evidence" value="ECO:0007669"/>
    <property type="project" value="InterPro"/>
</dbReference>
<dbReference type="SUPFAM" id="SSF46894">
    <property type="entry name" value="C-terminal effector domain of the bipartite response regulators"/>
    <property type="match status" value="1"/>
</dbReference>
<gene>
    <name evidence="5" type="ORF">EV652_11226</name>
</gene>
<protein>
    <submittedName>
        <fullName evidence="5">Regulatory LuxR family protein</fullName>
    </submittedName>
</protein>
<reference evidence="5 6" key="1">
    <citation type="journal article" date="2015" name="Stand. Genomic Sci.">
        <title>Genomic Encyclopedia of Bacterial and Archaeal Type Strains, Phase III: the genomes of soil and plant-associated and newly described type strains.</title>
        <authorList>
            <person name="Whitman W.B."/>
            <person name="Woyke T."/>
            <person name="Klenk H.P."/>
            <person name="Zhou Y."/>
            <person name="Lilburn T.G."/>
            <person name="Beck B.J."/>
            <person name="De Vos P."/>
            <person name="Vandamme P."/>
            <person name="Eisen J.A."/>
            <person name="Garrity G."/>
            <person name="Hugenholtz P."/>
            <person name="Kyrpides N.C."/>
        </authorList>
    </citation>
    <scope>NUCLEOTIDE SEQUENCE [LARGE SCALE GENOMIC DNA]</scope>
    <source>
        <strain evidence="5 6">VKM Ac-2572</strain>
    </source>
</reference>
<sequence>MYTQRPSTDRLRGRVGELKSVANLLDSAATGHGAILLVDGAPGIGKTRLLAAAEDQATHHGFSLARAHADEMPRPLPLAPLFAGLDLAPPGVTQVRESASQERMLACLEELAVHTGKLAARGPVCITLDDAQWADSTTITALRALPSWLAEYPIGWVLVRRMAVRDPPIDWLFGEWEHLGACRIELGPLADDAVTDVIADVLRARPDTDLLAMAHGAAGNPLLVRALLDGLRDEGGVAIAGGRAQLLAGQPPAHVREVVHDWIMRLSPTARHLLDVAASLDRSFAVDDLADVLGWPNEQVRRPLHEIVAADLLITVEKDVLAFHHDLVRQSVADRVPAAVRLALRSQVAGAPRFSKAVAATPMIDRHSESSAVRSRVKMRRPLRWADECAGRPQRAAEGWDALTGTERTVAELVAQGLTNREVAARIFLSPHTVSFHLRKVYRKLGIRCRVDLTRASVNRERDRRSRR</sequence>
<dbReference type="InterPro" id="IPR036388">
    <property type="entry name" value="WH-like_DNA-bd_sf"/>
</dbReference>
<dbReference type="InterPro" id="IPR041664">
    <property type="entry name" value="AAA_16"/>
</dbReference>
<dbReference type="Pfam" id="PF00196">
    <property type="entry name" value="GerE"/>
    <property type="match status" value="1"/>
</dbReference>
<dbReference type="OrthoDB" id="3178131at2"/>
<dbReference type="PRINTS" id="PR00038">
    <property type="entry name" value="HTHLUXR"/>
</dbReference>
<dbReference type="Proteomes" id="UP000294508">
    <property type="component" value="Unassembled WGS sequence"/>
</dbReference>
<name>A0A4V2RYG3_9ACTN</name>
<dbReference type="Gene3D" id="1.10.10.10">
    <property type="entry name" value="Winged helix-like DNA-binding domain superfamily/Winged helix DNA-binding domain"/>
    <property type="match status" value="1"/>
</dbReference>
<dbReference type="AlphaFoldDB" id="A0A4V2RYG3"/>
<dbReference type="PANTHER" id="PTHR44688">
    <property type="entry name" value="DNA-BINDING TRANSCRIPTIONAL ACTIVATOR DEVR_DOSR"/>
    <property type="match status" value="1"/>
</dbReference>
<dbReference type="InterPro" id="IPR016032">
    <property type="entry name" value="Sig_transdc_resp-reg_C-effctor"/>
</dbReference>
<dbReference type="Pfam" id="PF13191">
    <property type="entry name" value="AAA_16"/>
    <property type="match status" value="1"/>
</dbReference>
<dbReference type="SUPFAM" id="SSF52540">
    <property type="entry name" value="P-loop containing nucleoside triphosphate hydrolases"/>
    <property type="match status" value="1"/>
</dbReference>
<keyword evidence="3" id="KW-0804">Transcription</keyword>
<dbReference type="GO" id="GO:0003677">
    <property type="term" value="F:DNA binding"/>
    <property type="evidence" value="ECO:0007669"/>
    <property type="project" value="UniProtKB-KW"/>
</dbReference>
<proteinExistence type="predicted"/>
<evidence type="ECO:0000259" key="4">
    <source>
        <dbReference type="PROSITE" id="PS50043"/>
    </source>
</evidence>
<evidence type="ECO:0000256" key="3">
    <source>
        <dbReference type="ARBA" id="ARBA00023163"/>
    </source>
</evidence>
<keyword evidence="2" id="KW-0238">DNA-binding</keyword>
<feature type="domain" description="HTH luxR-type" evidence="4">
    <location>
        <begin position="396"/>
        <end position="461"/>
    </location>
</feature>
<dbReference type="EMBL" id="SLWN01000012">
    <property type="protein sequence ID" value="TCO20280.1"/>
    <property type="molecule type" value="Genomic_DNA"/>
</dbReference>
<dbReference type="PROSITE" id="PS50043">
    <property type="entry name" value="HTH_LUXR_2"/>
    <property type="match status" value="1"/>
</dbReference>
<accession>A0A4V2RYG3</accession>
<dbReference type="PANTHER" id="PTHR44688:SF16">
    <property type="entry name" value="DNA-BINDING TRANSCRIPTIONAL ACTIVATOR DEVR_DOSR"/>
    <property type="match status" value="1"/>
</dbReference>
<evidence type="ECO:0000256" key="1">
    <source>
        <dbReference type="ARBA" id="ARBA00023015"/>
    </source>
</evidence>
<comment type="caution">
    <text evidence="5">The sequence shown here is derived from an EMBL/GenBank/DDBJ whole genome shotgun (WGS) entry which is preliminary data.</text>
</comment>